<organism evidence="3 4">
    <name type="scientific">Methylobacterium aquaticum</name>
    <dbReference type="NCBI Taxonomy" id="270351"/>
    <lineage>
        <taxon>Bacteria</taxon>
        <taxon>Pseudomonadati</taxon>
        <taxon>Pseudomonadota</taxon>
        <taxon>Alphaproteobacteria</taxon>
        <taxon>Hyphomicrobiales</taxon>
        <taxon>Methylobacteriaceae</taxon>
        <taxon>Methylobacterium</taxon>
    </lineage>
</organism>
<feature type="domain" description="Terminase large subunit-like ATPase" evidence="1">
    <location>
        <begin position="66"/>
        <end position="210"/>
    </location>
</feature>
<sequence>MEWTTACPDWAERIVQRRSLVPFDPLFPDEAEAALAVFKSLRVVDLPGQPTFGEVCEEWVFDFVRAIFGAYDAGAARRLIRDFFLLIAKKNGKSTIAAGIMLTALIRNWRHSAELLILAPTLEIAKNSYGPAAEMVRADPELSNLLHIQDNLRQITHRITRATLKVVAADTDSVGGKKAAFVLIDELWIFGKRANANAMLQEATGGLVSRPEGFVIYLSTQSDEPPAGVFKEKLDYFRDVRDGKVQDRKSLGVLYEFPEEMVERKAYLDPKWWFVSNPNIDRSVSREWLQDKLIEAQRGDGGSLRTHLAKHLNVEIGLALRANRWPGAEFWEAAGRGITLDDLLARSEVVVVGIDGGGLDDLLGLAVLGRCAKTRRWLLWCHAWAHPIVLERRKEIAPRLRDFEKAGSLTMVERPGDDVAEVAAIVARIRDANVLASGPAIAVDSVGIVDIVDELTSEAVGFEIERIVAVSQGYRLNGAIKTTERKVAGGELEHDGSAMMAWCVGNAKAEARGNAILVTKQAAGTAKIDPLMATFNAVTLMATNPAAEQMALGDFLKNPIWA</sequence>
<dbReference type="EMBL" id="LABX01000012">
    <property type="protein sequence ID" value="KMO40982.1"/>
    <property type="molecule type" value="Genomic_DNA"/>
</dbReference>
<dbReference type="InterPro" id="IPR027417">
    <property type="entry name" value="P-loop_NTPase"/>
</dbReference>
<dbReference type="Pfam" id="PF20441">
    <property type="entry name" value="TerL_nuclease"/>
    <property type="match status" value="1"/>
</dbReference>
<evidence type="ECO:0000313" key="4">
    <source>
        <dbReference type="Proteomes" id="UP000035929"/>
    </source>
</evidence>
<evidence type="ECO:0000259" key="1">
    <source>
        <dbReference type="Pfam" id="PF03354"/>
    </source>
</evidence>
<gene>
    <name evidence="3" type="ORF">VP06_01550</name>
</gene>
<dbReference type="PATRIC" id="fig|270351.6.peg.691"/>
<name>A0A0J6T586_9HYPH</name>
<accession>A0A0J6T586</accession>
<dbReference type="Proteomes" id="UP000035929">
    <property type="component" value="Unassembled WGS sequence"/>
</dbReference>
<dbReference type="InterPro" id="IPR046462">
    <property type="entry name" value="TerL_nuclease"/>
</dbReference>
<comment type="caution">
    <text evidence="3">The sequence shown here is derived from an EMBL/GenBank/DDBJ whole genome shotgun (WGS) entry which is preliminary data.</text>
</comment>
<dbReference type="OrthoDB" id="9760250at2"/>
<dbReference type="RefSeq" id="WP_048462066.1">
    <property type="nucleotide sequence ID" value="NZ_LABX01000012.1"/>
</dbReference>
<dbReference type="GO" id="GO:0004519">
    <property type="term" value="F:endonuclease activity"/>
    <property type="evidence" value="ECO:0007669"/>
    <property type="project" value="InterPro"/>
</dbReference>
<dbReference type="Gene3D" id="3.40.50.300">
    <property type="entry name" value="P-loop containing nucleotide triphosphate hydrolases"/>
    <property type="match status" value="1"/>
</dbReference>
<proteinExistence type="predicted"/>
<dbReference type="InterPro" id="IPR046461">
    <property type="entry name" value="TerL_ATPase"/>
</dbReference>
<dbReference type="InterPro" id="IPR005021">
    <property type="entry name" value="Terminase_largesu-like"/>
</dbReference>
<reference evidence="3 4" key="1">
    <citation type="submission" date="2015-03" db="EMBL/GenBank/DDBJ databases">
        <title>Genome sequencing of Methylobacterium aquaticum DSM16371 type strain.</title>
        <authorList>
            <person name="Chaudhry V."/>
            <person name="Patil P.B."/>
        </authorList>
    </citation>
    <scope>NUCLEOTIDE SEQUENCE [LARGE SCALE GENOMIC DNA]</scope>
    <source>
        <strain evidence="3 4">DSM 16371</strain>
    </source>
</reference>
<dbReference type="PANTHER" id="PTHR41287">
    <property type="match status" value="1"/>
</dbReference>
<evidence type="ECO:0000313" key="3">
    <source>
        <dbReference type="EMBL" id="KMO40982.1"/>
    </source>
</evidence>
<evidence type="ECO:0000259" key="2">
    <source>
        <dbReference type="Pfam" id="PF20441"/>
    </source>
</evidence>
<dbReference type="Pfam" id="PF03354">
    <property type="entry name" value="TerL_ATPase"/>
    <property type="match status" value="1"/>
</dbReference>
<dbReference type="PANTHER" id="PTHR41287:SF1">
    <property type="entry name" value="PROTEIN YMFN"/>
    <property type="match status" value="1"/>
</dbReference>
<feature type="domain" description="Terminase large subunit-like endonuclease" evidence="2">
    <location>
        <begin position="256"/>
        <end position="541"/>
    </location>
</feature>
<dbReference type="AlphaFoldDB" id="A0A0J6T586"/>
<protein>
    <submittedName>
        <fullName evidence="3">Terminase</fullName>
    </submittedName>
</protein>